<protein>
    <submittedName>
        <fullName evidence="3">Pentatricopeptide repeat-containing protein, mitochondrial</fullName>
    </submittedName>
</protein>
<sequence>MLVFISASLRLKTLPRFLLPFPLSVELPLPYPTSRSRWVSISSSTKAPPHVPDPQHFIRIFCNARLHQNHYECELALVSALKYCSSSSQGRQLHSLVLKLGLHSNTFVQNSLINMYAKRGSINDAQLLFEACPTLDPVSCNIMVCGYVKAGQLDNARKLFDIMPGKGCVSYTTMIMGLVRNDCFQEALMVFKDMSSDGVVPNDLTLVNVIYACSHFGEILNCQMFHALSIKLFVEGLVLVSTNLMRAYCLCSAVGEARRLFDKMPEVNLVSWNVMLNGYAKAGLVDVARELFERIPDKDVISWGTMIDGYILVNCLDEALVMYQAMLRSGLAPNEILVVNLVSACGRLNAIGDGRQLHGMVVKKGFDCYNFIQTTIIHFYAACGMMDLACLQFEMGVKDHLESWNALVSGFIKNGMMDQARQIFDEMPERDVFSWSTMISGYAQTDQSRMALELFHKMIAGGIKPNEVTMVSVFSAIATLGTLKEGRWAHEYICNESIPLNDNLRAALIDMYAKCGSINSALQFFNQIRDKTFSVSPWNAIICGLASHGHARVLSACCHAGLEEPGRRIFRIMKSEYNVEPDIKHYGCMVDLLGRAGLLEEAEELIRSMPMKADIVIWGTLLAACRTHGNVNIGERAAEGLAGLAPSHGGGKVLLSNIYADAGRWEDVSLVRRVMQNQQMERMPGCSGVVSMNTKTSLLEPGCLVKFYYLYAHNKIGEKQISCFDKEISCELEIYI</sequence>
<feature type="repeat" description="PPR" evidence="2">
    <location>
        <begin position="136"/>
        <end position="170"/>
    </location>
</feature>
<feature type="non-terminal residue" evidence="3">
    <location>
        <position position="1"/>
    </location>
</feature>
<dbReference type="Pfam" id="PF13041">
    <property type="entry name" value="PPR_2"/>
    <property type="match status" value="2"/>
</dbReference>
<evidence type="ECO:0000313" key="3">
    <source>
        <dbReference type="EMBL" id="RDY08180.1"/>
    </source>
</evidence>
<evidence type="ECO:0000313" key="4">
    <source>
        <dbReference type="Proteomes" id="UP000257109"/>
    </source>
</evidence>
<dbReference type="EMBL" id="QJKJ01001327">
    <property type="protein sequence ID" value="RDY08180.1"/>
    <property type="molecule type" value="Genomic_DNA"/>
</dbReference>
<feature type="repeat" description="PPR" evidence="2">
    <location>
        <begin position="431"/>
        <end position="465"/>
    </location>
</feature>
<name>A0A371HZF9_MUCPR</name>
<organism evidence="3 4">
    <name type="scientific">Mucuna pruriens</name>
    <name type="common">Velvet bean</name>
    <name type="synonym">Dolichos pruriens</name>
    <dbReference type="NCBI Taxonomy" id="157652"/>
    <lineage>
        <taxon>Eukaryota</taxon>
        <taxon>Viridiplantae</taxon>
        <taxon>Streptophyta</taxon>
        <taxon>Embryophyta</taxon>
        <taxon>Tracheophyta</taxon>
        <taxon>Spermatophyta</taxon>
        <taxon>Magnoliopsida</taxon>
        <taxon>eudicotyledons</taxon>
        <taxon>Gunneridae</taxon>
        <taxon>Pentapetalae</taxon>
        <taxon>rosids</taxon>
        <taxon>fabids</taxon>
        <taxon>Fabales</taxon>
        <taxon>Fabaceae</taxon>
        <taxon>Papilionoideae</taxon>
        <taxon>50 kb inversion clade</taxon>
        <taxon>NPAAA clade</taxon>
        <taxon>indigoferoid/millettioid clade</taxon>
        <taxon>Phaseoleae</taxon>
        <taxon>Mucuna</taxon>
    </lineage>
</organism>
<feature type="repeat" description="PPR" evidence="2">
    <location>
        <begin position="582"/>
        <end position="612"/>
    </location>
</feature>
<dbReference type="Pfam" id="PF20431">
    <property type="entry name" value="E_motif"/>
    <property type="match status" value="1"/>
</dbReference>
<reference evidence="3" key="1">
    <citation type="submission" date="2018-05" db="EMBL/GenBank/DDBJ databases">
        <title>Draft genome of Mucuna pruriens seed.</title>
        <authorList>
            <person name="Nnadi N.E."/>
            <person name="Vos R."/>
            <person name="Hasami M.H."/>
            <person name="Devisetty U.K."/>
            <person name="Aguiy J.C."/>
        </authorList>
    </citation>
    <scope>NUCLEOTIDE SEQUENCE [LARGE SCALE GENOMIC DNA]</scope>
    <source>
        <strain evidence="3">JCA_2017</strain>
    </source>
</reference>
<dbReference type="PROSITE" id="PS51375">
    <property type="entry name" value="PPR"/>
    <property type="match status" value="5"/>
</dbReference>
<dbReference type="PANTHER" id="PTHR47926:SF407">
    <property type="entry name" value="(WILD MALAYSIAN BANANA) HYPOTHETICAL PROTEIN"/>
    <property type="match status" value="1"/>
</dbReference>
<gene>
    <name evidence="3" type="primary">PCMP-E42</name>
    <name evidence="3" type="ORF">CR513_07618</name>
</gene>
<dbReference type="FunFam" id="1.25.40.10:FF:000242">
    <property type="entry name" value="Pentatricopeptide repeat-containing protein"/>
    <property type="match status" value="1"/>
</dbReference>
<keyword evidence="4" id="KW-1185">Reference proteome</keyword>
<dbReference type="GO" id="GO:0003723">
    <property type="term" value="F:RNA binding"/>
    <property type="evidence" value="ECO:0007669"/>
    <property type="project" value="InterPro"/>
</dbReference>
<feature type="repeat" description="PPR" evidence="2">
    <location>
        <begin position="400"/>
        <end position="430"/>
    </location>
</feature>
<dbReference type="GO" id="GO:0009451">
    <property type="term" value="P:RNA modification"/>
    <property type="evidence" value="ECO:0007669"/>
    <property type="project" value="InterPro"/>
</dbReference>
<dbReference type="Gene3D" id="1.25.40.10">
    <property type="entry name" value="Tetratricopeptide repeat domain"/>
    <property type="match status" value="5"/>
</dbReference>
<keyword evidence="1" id="KW-0677">Repeat</keyword>
<evidence type="ECO:0000256" key="1">
    <source>
        <dbReference type="ARBA" id="ARBA00022737"/>
    </source>
</evidence>
<dbReference type="OrthoDB" id="601293at2759"/>
<dbReference type="Proteomes" id="UP000257109">
    <property type="component" value="Unassembled WGS sequence"/>
</dbReference>
<dbReference type="FunFam" id="1.25.40.10:FF:000348">
    <property type="entry name" value="Pentatricopeptide repeat-containing protein chloroplastic"/>
    <property type="match status" value="1"/>
</dbReference>
<dbReference type="STRING" id="157652.A0A371HZF9"/>
<dbReference type="FunFam" id="1.25.40.10:FF:000596">
    <property type="entry name" value="Pentatricopeptide repeat-containing protein, mitochondrial"/>
    <property type="match status" value="1"/>
</dbReference>
<dbReference type="Pfam" id="PF01535">
    <property type="entry name" value="PPR"/>
    <property type="match status" value="7"/>
</dbReference>
<dbReference type="AlphaFoldDB" id="A0A371HZF9"/>
<dbReference type="FunFam" id="1.25.40.10:FF:001083">
    <property type="entry name" value="Pentatricopeptide repeat-containing protein, mitochondrial"/>
    <property type="match status" value="1"/>
</dbReference>
<evidence type="ECO:0000256" key="2">
    <source>
        <dbReference type="PROSITE-ProRule" id="PRU00708"/>
    </source>
</evidence>
<dbReference type="InterPro" id="IPR002885">
    <property type="entry name" value="PPR_rpt"/>
</dbReference>
<dbReference type="InterPro" id="IPR046848">
    <property type="entry name" value="E_motif"/>
</dbReference>
<dbReference type="PANTHER" id="PTHR47926">
    <property type="entry name" value="PENTATRICOPEPTIDE REPEAT-CONTAINING PROTEIN"/>
    <property type="match status" value="1"/>
</dbReference>
<dbReference type="InterPro" id="IPR011990">
    <property type="entry name" value="TPR-like_helical_dom_sf"/>
</dbReference>
<comment type="caution">
    <text evidence="3">The sequence shown here is derived from an EMBL/GenBank/DDBJ whole genome shotgun (WGS) entry which is preliminary data.</text>
</comment>
<dbReference type="SUPFAM" id="SSF48452">
    <property type="entry name" value="TPR-like"/>
    <property type="match status" value="1"/>
</dbReference>
<dbReference type="NCBIfam" id="TIGR00756">
    <property type="entry name" value="PPR"/>
    <property type="match status" value="7"/>
</dbReference>
<dbReference type="InterPro" id="IPR046960">
    <property type="entry name" value="PPR_At4g14850-like_plant"/>
</dbReference>
<feature type="repeat" description="PPR" evidence="2">
    <location>
        <begin position="268"/>
        <end position="302"/>
    </location>
</feature>
<accession>A0A371HZF9</accession>
<proteinExistence type="predicted"/>